<evidence type="ECO:0000313" key="2">
    <source>
        <dbReference type="Proteomes" id="UP000254259"/>
    </source>
</evidence>
<gene>
    <name evidence="1" type="ORF">CBM2636_10026</name>
</gene>
<protein>
    <submittedName>
        <fullName evidence="1">Uncharacterized protein</fullName>
    </submittedName>
</protein>
<name>A0A9Q7UQX7_9BURK</name>
<accession>A0A9Q7UQX7</accession>
<proteinExistence type="predicted"/>
<sequence>MIPWTIKQLEYMTADEERKFWRDFEQSLRNDSGDAARAHLKMGNPIYYSDVELPASIVREWPNGKREIVTIDTSGYVKVIKSL</sequence>
<dbReference type="AlphaFoldDB" id="A0A9Q7UQX7"/>
<organism evidence="1 2">
    <name type="scientific">Cupriavidus taiwanensis</name>
    <dbReference type="NCBI Taxonomy" id="164546"/>
    <lineage>
        <taxon>Bacteria</taxon>
        <taxon>Pseudomonadati</taxon>
        <taxon>Pseudomonadota</taxon>
        <taxon>Betaproteobacteria</taxon>
        <taxon>Burkholderiales</taxon>
        <taxon>Burkholderiaceae</taxon>
        <taxon>Cupriavidus</taxon>
    </lineage>
</organism>
<dbReference type="Proteomes" id="UP000254259">
    <property type="component" value="Chromosome CBM2636"/>
</dbReference>
<evidence type="ECO:0000313" key="1">
    <source>
        <dbReference type="EMBL" id="SPD63010.1"/>
    </source>
</evidence>
<reference evidence="1 2" key="1">
    <citation type="submission" date="2018-01" db="EMBL/GenBank/DDBJ databases">
        <authorList>
            <person name="Clerissi C."/>
        </authorList>
    </citation>
    <scope>NUCLEOTIDE SEQUENCE [LARGE SCALE GENOMIC DNA]</scope>
    <source>
        <strain evidence="1">Cupriavidus taiwanensis SWF 66322</strain>
    </source>
</reference>
<dbReference type="EMBL" id="LT984813">
    <property type="protein sequence ID" value="SPD63010.1"/>
    <property type="molecule type" value="Genomic_DNA"/>
</dbReference>
<dbReference type="RefSeq" id="WP_115707633.1">
    <property type="nucleotide sequence ID" value="NZ_LT984813.1"/>
</dbReference>